<organism evidence="4 5">
    <name type="scientific">Mucuna pruriens</name>
    <name type="common">Velvet bean</name>
    <name type="synonym">Dolichos pruriens</name>
    <dbReference type="NCBI Taxonomy" id="157652"/>
    <lineage>
        <taxon>Eukaryota</taxon>
        <taxon>Viridiplantae</taxon>
        <taxon>Streptophyta</taxon>
        <taxon>Embryophyta</taxon>
        <taxon>Tracheophyta</taxon>
        <taxon>Spermatophyta</taxon>
        <taxon>Magnoliopsida</taxon>
        <taxon>eudicotyledons</taxon>
        <taxon>Gunneridae</taxon>
        <taxon>Pentapetalae</taxon>
        <taxon>rosids</taxon>
        <taxon>fabids</taxon>
        <taxon>Fabales</taxon>
        <taxon>Fabaceae</taxon>
        <taxon>Papilionoideae</taxon>
        <taxon>50 kb inversion clade</taxon>
        <taxon>NPAAA clade</taxon>
        <taxon>indigoferoid/millettioid clade</taxon>
        <taxon>Phaseoleae</taxon>
        <taxon>Mucuna</taxon>
    </lineage>
</organism>
<keyword evidence="5" id="KW-1185">Reference proteome</keyword>
<dbReference type="AlphaFoldDB" id="A0A371E5X2"/>
<dbReference type="STRING" id="157652.A0A371E5X2"/>
<evidence type="ECO:0000313" key="5">
    <source>
        <dbReference type="Proteomes" id="UP000257109"/>
    </source>
</evidence>
<accession>A0A371E5X2</accession>
<dbReference type="InterPro" id="IPR013783">
    <property type="entry name" value="Ig-like_fold"/>
</dbReference>
<dbReference type="InterPro" id="IPR014756">
    <property type="entry name" value="Ig_E-set"/>
</dbReference>
<comment type="caution">
    <text evidence="4">The sequence shown here is derived from an EMBL/GenBank/DDBJ whole genome shotgun (WGS) entry which is preliminary data.</text>
</comment>
<feature type="domain" description="Association with the SNF1 complex (ASC)" evidence="3">
    <location>
        <begin position="224"/>
        <end position="312"/>
    </location>
</feature>
<feature type="non-terminal residue" evidence="4">
    <location>
        <position position="1"/>
    </location>
</feature>
<dbReference type="Proteomes" id="UP000257109">
    <property type="component" value="Unassembled WGS sequence"/>
</dbReference>
<dbReference type="SUPFAM" id="SSF81296">
    <property type="entry name" value="E set domains"/>
    <property type="match status" value="1"/>
</dbReference>
<dbReference type="SMART" id="SM01010">
    <property type="entry name" value="AMPKBI"/>
    <property type="match status" value="1"/>
</dbReference>
<dbReference type="InterPro" id="IPR037256">
    <property type="entry name" value="ASC_dom_sf"/>
</dbReference>
<dbReference type="InterPro" id="IPR043554">
    <property type="entry name" value="KINB"/>
</dbReference>
<evidence type="ECO:0000256" key="1">
    <source>
        <dbReference type="ARBA" id="ARBA00010926"/>
    </source>
</evidence>
<dbReference type="PANTHER" id="PTHR46316">
    <property type="entry name" value="SNF1-RELATED PROTEIN KINASE REGULATORY SUBUNIT BETA-1"/>
    <property type="match status" value="1"/>
</dbReference>
<evidence type="ECO:0000259" key="3">
    <source>
        <dbReference type="SMART" id="SM01010"/>
    </source>
</evidence>
<dbReference type="OrthoDB" id="531008at2759"/>
<gene>
    <name evidence="4" type="primary">KINB2</name>
    <name evidence="4" type="ORF">CR513_60330</name>
</gene>
<dbReference type="PANTHER" id="PTHR46316:SF6">
    <property type="entry name" value="ASSOCIATION WITH THE SNF1 COMPLEX (ASC) DOMAIN-CONTAINING PROTEIN"/>
    <property type="match status" value="1"/>
</dbReference>
<dbReference type="InterPro" id="IPR006828">
    <property type="entry name" value="ASC_dom"/>
</dbReference>
<name>A0A371E5X2_MUCPR</name>
<dbReference type="GO" id="GO:0009507">
    <property type="term" value="C:chloroplast"/>
    <property type="evidence" value="ECO:0007669"/>
    <property type="project" value="UniProtKB-ARBA"/>
</dbReference>
<evidence type="ECO:0000256" key="2">
    <source>
        <dbReference type="SAM" id="MobiDB-lite"/>
    </source>
</evidence>
<comment type="similarity">
    <text evidence="1">Belongs to the 5'-AMP-activated protein kinase beta subunit family.</text>
</comment>
<sequence>MPLCYLESIPVPFKSGFLPLSVMGSNSRGKDGEGTSGLKKDEDNYEYQQDMNFLPPEAFFRNTNGFADPLVQLPPLLVQPQGKERNLIEELRNKHPMKVPEVAMQRPEAVAQYQPQNGYIESVIYERLKRVSITWNHAATNVALAGSWDNWETTEPLQRVGQNFVIVKTLPIGIYHYRFIVDGYLTHAPEFPSASDDSGYGYNILDLQDYIPEILANLSDFEDPPSPPSSYDNTYLNEEEFSKPPPELPPQLAVATRHEPPCTNGSRLVPRPTHLELNHLYIHKTDRAQFVALRSTHKFQHKYITAELYRSLRRE</sequence>
<evidence type="ECO:0000313" key="4">
    <source>
        <dbReference type="EMBL" id="RDX61439.1"/>
    </source>
</evidence>
<dbReference type="Gene3D" id="6.20.250.60">
    <property type="match status" value="1"/>
</dbReference>
<proteinExistence type="inferred from homology"/>
<dbReference type="SUPFAM" id="SSF160219">
    <property type="entry name" value="AMPKBI-like"/>
    <property type="match status" value="1"/>
</dbReference>
<dbReference type="InterPro" id="IPR032640">
    <property type="entry name" value="AMPK1_CBM"/>
</dbReference>
<dbReference type="EMBL" id="QJKJ01016144">
    <property type="protein sequence ID" value="RDX61439.1"/>
    <property type="molecule type" value="Genomic_DNA"/>
</dbReference>
<dbReference type="Gene3D" id="2.60.40.10">
    <property type="entry name" value="Immunoglobulins"/>
    <property type="match status" value="1"/>
</dbReference>
<feature type="region of interest" description="Disordered" evidence="2">
    <location>
        <begin position="222"/>
        <end position="247"/>
    </location>
</feature>
<dbReference type="CDD" id="cd02859">
    <property type="entry name" value="E_set_AMPKbeta_like_N"/>
    <property type="match status" value="1"/>
</dbReference>
<protein>
    <submittedName>
        <fullName evidence="4">SNF1-related protein kinase regulatory subunit beta-2</fullName>
    </submittedName>
</protein>
<reference evidence="4" key="1">
    <citation type="submission" date="2018-05" db="EMBL/GenBank/DDBJ databases">
        <title>Draft genome of Mucuna pruriens seed.</title>
        <authorList>
            <person name="Nnadi N.E."/>
            <person name="Vos R."/>
            <person name="Hasami M.H."/>
            <person name="Devisetty U.K."/>
            <person name="Aguiy J.C."/>
        </authorList>
    </citation>
    <scope>NUCLEOTIDE SEQUENCE [LARGE SCALE GENOMIC DNA]</scope>
    <source>
        <strain evidence="4">JCA_2017</strain>
    </source>
</reference>
<dbReference type="Pfam" id="PF04739">
    <property type="entry name" value="AMPKBI"/>
    <property type="match status" value="1"/>
</dbReference>
<dbReference type="Pfam" id="PF16561">
    <property type="entry name" value="AMPK1_CBM"/>
    <property type="match status" value="1"/>
</dbReference>